<keyword evidence="2" id="KW-1185">Reference proteome</keyword>
<organism evidence="1 2">
    <name type="scientific">Neobacillus paridis</name>
    <dbReference type="NCBI Taxonomy" id="2803862"/>
    <lineage>
        <taxon>Bacteria</taxon>
        <taxon>Bacillati</taxon>
        <taxon>Bacillota</taxon>
        <taxon>Bacilli</taxon>
        <taxon>Bacillales</taxon>
        <taxon>Bacillaceae</taxon>
        <taxon>Neobacillus</taxon>
    </lineage>
</organism>
<name>A0ABS1TQE2_9BACI</name>
<comment type="caution">
    <text evidence="1">The sequence shown here is derived from an EMBL/GenBank/DDBJ whole genome shotgun (WGS) entry which is preliminary data.</text>
</comment>
<proteinExistence type="predicted"/>
<protein>
    <submittedName>
        <fullName evidence="1">Uncharacterized protein</fullName>
    </submittedName>
</protein>
<accession>A0ABS1TQE2</accession>
<evidence type="ECO:0000313" key="2">
    <source>
        <dbReference type="Proteomes" id="UP000623967"/>
    </source>
</evidence>
<evidence type="ECO:0000313" key="1">
    <source>
        <dbReference type="EMBL" id="MBL4953540.1"/>
    </source>
</evidence>
<gene>
    <name evidence="1" type="ORF">JK635_15215</name>
</gene>
<dbReference type="EMBL" id="JAESWB010000228">
    <property type="protein sequence ID" value="MBL4953540.1"/>
    <property type="molecule type" value="Genomic_DNA"/>
</dbReference>
<dbReference type="Proteomes" id="UP000623967">
    <property type="component" value="Unassembled WGS sequence"/>
</dbReference>
<reference evidence="1 2" key="1">
    <citation type="submission" date="2021-01" db="EMBL/GenBank/DDBJ databases">
        <title>Genome public.</title>
        <authorList>
            <person name="Liu C."/>
            <person name="Sun Q."/>
        </authorList>
    </citation>
    <scope>NUCLEOTIDE SEQUENCE [LARGE SCALE GENOMIC DNA]</scope>
    <source>
        <strain evidence="1 2">YIM B02564</strain>
    </source>
</reference>
<sequence>MLWDAFVAIHNKTGLGGMLEIPMESFTRAVEIVLKESEIHDAAGYRPSSEMWAQAVRSCGYVQARVATGRIMSAAPHVV</sequence>